<dbReference type="InterPro" id="IPR013538">
    <property type="entry name" value="ASHA1/2-like_C"/>
</dbReference>
<name>A0A4S4FQK1_9MICO</name>
<sequence length="168" mass="19186">MSARPTGRLVRREDGLYLQLDRLFSATIDDVWRSLTNPEAMSHWIGTYTGNPRTGAVKAKLSQSPHADWEYATVMEWDPPHRLQFDLGDGEFQRRVFCHLSEGGGHTTLTMGQRLHSPVEAGVVGPTLDFYLDRLTAYRHHEPLPSYDAYFSPYSLFYRELMVPPKSA</sequence>
<dbReference type="EMBL" id="SSSN01000009">
    <property type="protein sequence ID" value="THG32571.1"/>
    <property type="molecule type" value="Genomic_DNA"/>
</dbReference>
<dbReference type="RefSeq" id="WP_136424873.1">
    <property type="nucleotide sequence ID" value="NZ_SSSN01000009.1"/>
</dbReference>
<evidence type="ECO:0000259" key="2">
    <source>
        <dbReference type="Pfam" id="PF08327"/>
    </source>
</evidence>
<accession>A0A4S4FQK1</accession>
<organism evidence="3 4">
    <name type="scientific">Orlajensenia flava</name>
    <dbReference type="NCBI Taxonomy" id="2565934"/>
    <lineage>
        <taxon>Bacteria</taxon>
        <taxon>Bacillati</taxon>
        <taxon>Actinomycetota</taxon>
        <taxon>Actinomycetes</taxon>
        <taxon>Micrococcales</taxon>
        <taxon>Microbacteriaceae</taxon>
        <taxon>Orlajensenia</taxon>
    </lineage>
</organism>
<proteinExistence type="inferred from homology"/>
<gene>
    <name evidence="3" type="ORF">E6C70_12520</name>
</gene>
<dbReference type="Proteomes" id="UP000307380">
    <property type="component" value="Unassembled WGS sequence"/>
</dbReference>
<comment type="caution">
    <text evidence="3">The sequence shown here is derived from an EMBL/GenBank/DDBJ whole genome shotgun (WGS) entry which is preliminary data.</text>
</comment>
<dbReference type="Pfam" id="PF08327">
    <property type="entry name" value="AHSA1"/>
    <property type="match status" value="1"/>
</dbReference>
<dbReference type="OrthoDB" id="8117292at2"/>
<keyword evidence="4" id="KW-1185">Reference proteome</keyword>
<evidence type="ECO:0000256" key="1">
    <source>
        <dbReference type="ARBA" id="ARBA00006817"/>
    </source>
</evidence>
<dbReference type="Gene3D" id="3.30.530.20">
    <property type="match status" value="1"/>
</dbReference>
<reference evidence="3 4" key="1">
    <citation type="submission" date="2019-04" db="EMBL/GenBank/DDBJ databases">
        <authorList>
            <person name="Jiang L."/>
        </authorList>
    </citation>
    <scope>NUCLEOTIDE SEQUENCE [LARGE SCALE GENOMIC DNA]</scope>
    <source>
        <strain evidence="3 4">YIM 131861</strain>
    </source>
</reference>
<evidence type="ECO:0000313" key="3">
    <source>
        <dbReference type="EMBL" id="THG32571.1"/>
    </source>
</evidence>
<dbReference type="InterPro" id="IPR023393">
    <property type="entry name" value="START-like_dom_sf"/>
</dbReference>
<feature type="domain" description="Activator of Hsp90 ATPase homologue 1/2-like C-terminal" evidence="2">
    <location>
        <begin position="26"/>
        <end position="113"/>
    </location>
</feature>
<dbReference type="AlphaFoldDB" id="A0A4S4FQK1"/>
<protein>
    <recommendedName>
        <fullName evidence="2">Activator of Hsp90 ATPase homologue 1/2-like C-terminal domain-containing protein</fullName>
    </recommendedName>
</protein>
<evidence type="ECO:0000313" key="4">
    <source>
        <dbReference type="Proteomes" id="UP000307380"/>
    </source>
</evidence>
<dbReference type="SUPFAM" id="SSF55961">
    <property type="entry name" value="Bet v1-like"/>
    <property type="match status" value="1"/>
</dbReference>
<comment type="similarity">
    <text evidence="1">Belongs to the AHA1 family.</text>
</comment>